<gene>
    <name evidence="5" type="ORF">BDY17DRAFT_234256</name>
</gene>
<dbReference type="PANTHER" id="PTHR37534">
    <property type="entry name" value="TRANSCRIPTIONAL ACTIVATOR PROTEIN UGA3"/>
    <property type="match status" value="1"/>
</dbReference>
<feature type="domain" description="Zn(2)-C6 fungal-type" evidence="4">
    <location>
        <begin position="19"/>
        <end position="48"/>
    </location>
</feature>
<keyword evidence="2" id="KW-0539">Nucleus</keyword>
<evidence type="ECO:0000256" key="3">
    <source>
        <dbReference type="SAM" id="MobiDB-lite"/>
    </source>
</evidence>
<dbReference type="GO" id="GO:0045944">
    <property type="term" value="P:positive regulation of transcription by RNA polymerase II"/>
    <property type="evidence" value="ECO:0007669"/>
    <property type="project" value="TreeGrafter"/>
</dbReference>
<dbReference type="InterPro" id="IPR001138">
    <property type="entry name" value="Zn2Cys6_DnaBD"/>
</dbReference>
<dbReference type="InterPro" id="IPR021858">
    <property type="entry name" value="Fun_TF"/>
</dbReference>
<dbReference type="SUPFAM" id="SSF57701">
    <property type="entry name" value="Zn2/Cys6 DNA-binding domain"/>
    <property type="match status" value="1"/>
</dbReference>
<dbReference type="CDD" id="cd00067">
    <property type="entry name" value="GAL4"/>
    <property type="match status" value="1"/>
</dbReference>
<dbReference type="EMBL" id="MU001642">
    <property type="protein sequence ID" value="KAF2479076.1"/>
    <property type="molecule type" value="Genomic_DNA"/>
</dbReference>
<feature type="region of interest" description="Disordered" evidence="3">
    <location>
        <begin position="577"/>
        <end position="600"/>
    </location>
</feature>
<dbReference type="InterPro" id="IPR036864">
    <property type="entry name" value="Zn2-C6_fun-type_DNA-bd_sf"/>
</dbReference>
<dbReference type="AlphaFoldDB" id="A0A6A6PH23"/>
<dbReference type="OrthoDB" id="3431704at2759"/>
<dbReference type="GO" id="GO:0008270">
    <property type="term" value="F:zinc ion binding"/>
    <property type="evidence" value="ECO:0007669"/>
    <property type="project" value="InterPro"/>
</dbReference>
<evidence type="ECO:0000259" key="4">
    <source>
        <dbReference type="PROSITE" id="PS50048"/>
    </source>
</evidence>
<name>A0A6A6PH23_9PEZI</name>
<organism evidence="5 6">
    <name type="scientific">Neohortaea acidophila</name>
    <dbReference type="NCBI Taxonomy" id="245834"/>
    <lineage>
        <taxon>Eukaryota</taxon>
        <taxon>Fungi</taxon>
        <taxon>Dikarya</taxon>
        <taxon>Ascomycota</taxon>
        <taxon>Pezizomycotina</taxon>
        <taxon>Dothideomycetes</taxon>
        <taxon>Dothideomycetidae</taxon>
        <taxon>Mycosphaerellales</taxon>
        <taxon>Teratosphaeriaceae</taxon>
        <taxon>Neohortaea</taxon>
    </lineage>
</organism>
<keyword evidence="6" id="KW-1185">Reference proteome</keyword>
<dbReference type="Proteomes" id="UP000799767">
    <property type="component" value="Unassembled WGS sequence"/>
</dbReference>
<evidence type="ECO:0000256" key="2">
    <source>
        <dbReference type="ARBA" id="ARBA00023242"/>
    </source>
</evidence>
<feature type="compositionally biased region" description="Low complexity" evidence="3">
    <location>
        <begin position="124"/>
        <end position="138"/>
    </location>
</feature>
<dbReference type="PROSITE" id="PS50048">
    <property type="entry name" value="ZN2_CY6_FUNGAL_2"/>
    <property type="match status" value="1"/>
</dbReference>
<dbReference type="Pfam" id="PF00172">
    <property type="entry name" value="Zn_clus"/>
    <property type="match status" value="1"/>
</dbReference>
<proteinExistence type="predicted"/>
<sequence>AVKPRPRKRRRTAGGAGEDCWTCKRRAVPCDRKRPYCSQCLEIGRECSGYKTQLSWGVGVASRGKLRGLSCPVIDKNVDSSPVSPMDSVADAGARHHRTASTTRIKFEDDVNPAPTSTSAALHPTTAALSASPSPRLADNLPASFPSQIHPHTPSPEPPASNYMFGNAPFPAFEPVASLPSPTTGVAQLSLPTLDPPYPQHDFFPSSTYMVPTSLSLYDQQQPALPVLDSSAAHQAEVHHFNGNAALLHSNPPTSLALTYTSLAAPTASFDDSEQVEDGQELMLFDPRFANPFFSLPPRLQSLMEFYDRHVCPHLVAVDGHDNPYRTYVLQLALHNQGLQNAVAALACNNLRMRRKEHRLMGFVQDIPDDLTSVNDTTAEEAMHKQMSIEQLNMQLADRRSARDDSVLATLLILCLYHVCDSGFSKFRTQLAGVQKVLAFRDPKTHTAFTRWVHVFFAWFDVMTSTVNDRETEIKGNAPAMLTGVSGLGAMEQFSGCDGRLFMLIAKLGRLNLLAQGRSVKLPGGRQQQQQQHSQQQRPNDSAPQLHPKRKRANPDFSNPRTLTLADYANMDGNGWGTPIVSASDTSDDDSDADTTTGSHDERAEFWSEWRTIRNALESLHLELQTDHLANEPPGPAGVSPAAPSEYADLFHINQAFRHAALLYTERLAHPHRPSAHPSFQTLVQAALQQHISAIPLSSRVNKFLLWPLFIIGTECVDAQQRFIIRCRCVELSRESGFYNNLSALDVLEKVWAEADAEAGAGFGIAGERRARRRDSRGGQQSGRAHGGKLEGAAVWRPYGQAFRWRKAMDRVDGEYIVI</sequence>
<dbReference type="PANTHER" id="PTHR37534:SF17">
    <property type="entry name" value="ZN(2)-C6 FUNGAL-TYPE DOMAIN-CONTAINING PROTEIN"/>
    <property type="match status" value="1"/>
</dbReference>
<dbReference type="RefSeq" id="XP_033585646.1">
    <property type="nucleotide sequence ID" value="XM_033730265.1"/>
</dbReference>
<feature type="region of interest" description="Disordered" evidence="3">
    <location>
        <begin position="81"/>
        <end position="100"/>
    </location>
</feature>
<dbReference type="GO" id="GO:0000981">
    <property type="term" value="F:DNA-binding transcription factor activity, RNA polymerase II-specific"/>
    <property type="evidence" value="ECO:0007669"/>
    <property type="project" value="InterPro"/>
</dbReference>
<feature type="non-terminal residue" evidence="5">
    <location>
        <position position="1"/>
    </location>
</feature>
<dbReference type="GeneID" id="54471267"/>
<evidence type="ECO:0000313" key="6">
    <source>
        <dbReference type="Proteomes" id="UP000799767"/>
    </source>
</evidence>
<dbReference type="Pfam" id="PF11951">
    <property type="entry name" value="Fungal_trans_2"/>
    <property type="match status" value="1"/>
</dbReference>
<comment type="subcellular location">
    <subcellularLocation>
        <location evidence="1">Nucleus</location>
    </subcellularLocation>
</comment>
<dbReference type="GO" id="GO:0000976">
    <property type="term" value="F:transcription cis-regulatory region binding"/>
    <property type="evidence" value="ECO:0007669"/>
    <property type="project" value="TreeGrafter"/>
</dbReference>
<reference evidence="5" key="1">
    <citation type="journal article" date="2020" name="Stud. Mycol.">
        <title>101 Dothideomycetes genomes: a test case for predicting lifestyles and emergence of pathogens.</title>
        <authorList>
            <person name="Haridas S."/>
            <person name="Albert R."/>
            <person name="Binder M."/>
            <person name="Bloem J."/>
            <person name="Labutti K."/>
            <person name="Salamov A."/>
            <person name="Andreopoulos B."/>
            <person name="Baker S."/>
            <person name="Barry K."/>
            <person name="Bills G."/>
            <person name="Bluhm B."/>
            <person name="Cannon C."/>
            <person name="Castanera R."/>
            <person name="Culley D."/>
            <person name="Daum C."/>
            <person name="Ezra D."/>
            <person name="Gonzalez J."/>
            <person name="Henrissat B."/>
            <person name="Kuo A."/>
            <person name="Liang C."/>
            <person name="Lipzen A."/>
            <person name="Lutzoni F."/>
            <person name="Magnuson J."/>
            <person name="Mondo S."/>
            <person name="Nolan M."/>
            <person name="Ohm R."/>
            <person name="Pangilinan J."/>
            <person name="Park H.-J."/>
            <person name="Ramirez L."/>
            <person name="Alfaro M."/>
            <person name="Sun H."/>
            <person name="Tritt A."/>
            <person name="Yoshinaga Y."/>
            <person name="Zwiers L.-H."/>
            <person name="Turgeon B."/>
            <person name="Goodwin S."/>
            <person name="Spatafora J."/>
            <person name="Crous P."/>
            <person name="Grigoriev I."/>
        </authorList>
    </citation>
    <scope>NUCLEOTIDE SEQUENCE</scope>
    <source>
        <strain evidence="5">CBS 113389</strain>
    </source>
</reference>
<evidence type="ECO:0000256" key="1">
    <source>
        <dbReference type="ARBA" id="ARBA00004123"/>
    </source>
</evidence>
<feature type="region of interest" description="Disordered" evidence="3">
    <location>
        <begin position="109"/>
        <end position="156"/>
    </location>
</feature>
<feature type="non-terminal residue" evidence="5">
    <location>
        <position position="819"/>
    </location>
</feature>
<dbReference type="GO" id="GO:0005634">
    <property type="term" value="C:nucleus"/>
    <property type="evidence" value="ECO:0007669"/>
    <property type="project" value="UniProtKB-SubCell"/>
</dbReference>
<feature type="region of interest" description="Disordered" evidence="3">
    <location>
        <begin position="521"/>
        <end position="562"/>
    </location>
</feature>
<protein>
    <submittedName>
        <fullName evidence="5">Fungal-specific transcription factor domain-containing protein</fullName>
    </submittedName>
</protein>
<accession>A0A6A6PH23</accession>
<feature type="compositionally biased region" description="Low complexity" evidence="3">
    <location>
        <begin position="527"/>
        <end position="537"/>
    </location>
</feature>
<evidence type="ECO:0000313" key="5">
    <source>
        <dbReference type="EMBL" id="KAF2479076.1"/>
    </source>
</evidence>